<evidence type="ECO:0000256" key="1">
    <source>
        <dbReference type="ARBA" id="ARBA00006739"/>
    </source>
</evidence>
<comment type="similarity">
    <text evidence="1">Belongs to the glycosyltransferase 2 family.</text>
</comment>
<comment type="caution">
    <text evidence="6">The sequence shown here is derived from an EMBL/GenBank/DDBJ whole genome shotgun (WGS) entry which is preliminary data.</text>
</comment>
<dbReference type="PANTHER" id="PTHR43179:SF12">
    <property type="entry name" value="GALACTOFURANOSYLTRANSFERASE GLFT2"/>
    <property type="match status" value="1"/>
</dbReference>
<evidence type="ECO:0000313" key="7">
    <source>
        <dbReference type="Proteomes" id="UP000823612"/>
    </source>
</evidence>
<keyword evidence="4" id="KW-0472">Membrane</keyword>
<accession>A0A9D9H000</accession>
<keyword evidence="3" id="KW-0808">Transferase</keyword>
<keyword evidence="2" id="KW-0328">Glycosyltransferase</keyword>
<evidence type="ECO:0000256" key="3">
    <source>
        <dbReference type="ARBA" id="ARBA00022679"/>
    </source>
</evidence>
<name>A0A9D9H000_9BACT</name>
<dbReference type="SUPFAM" id="SSF53448">
    <property type="entry name" value="Nucleotide-diphospho-sugar transferases"/>
    <property type="match status" value="1"/>
</dbReference>
<keyword evidence="4" id="KW-1133">Transmembrane helix</keyword>
<feature type="transmembrane region" description="Helical" evidence="4">
    <location>
        <begin position="287"/>
        <end position="311"/>
    </location>
</feature>
<evidence type="ECO:0000256" key="2">
    <source>
        <dbReference type="ARBA" id="ARBA00022676"/>
    </source>
</evidence>
<evidence type="ECO:0000256" key="4">
    <source>
        <dbReference type="SAM" id="Phobius"/>
    </source>
</evidence>
<keyword evidence="4" id="KW-0812">Transmembrane</keyword>
<proteinExistence type="inferred from homology"/>
<dbReference type="AlphaFoldDB" id="A0A9D9H000"/>
<organism evidence="6 7">
    <name type="scientific">Candidatus Pullibacteroides excrementavium</name>
    <dbReference type="NCBI Taxonomy" id="2840905"/>
    <lineage>
        <taxon>Bacteria</taxon>
        <taxon>Pseudomonadati</taxon>
        <taxon>Bacteroidota</taxon>
        <taxon>Bacteroidia</taxon>
        <taxon>Bacteroidales</taxon>
        <taxon>Candidatus Pullibacteroides</taxon>
    </lineage>
</organism>
<reference evidence="6" key="1">
    <citation type="submission" date="2020-10" db="EMBL/GenBank/DDBJ databases">
        <authorList>
            <person name="Gilroy R."/>
        </authorList>
    </citation>
    <scope>NUCLEOTIDE SEQUENCE</scope>
    <source>
        <strain evidence="6">2889</strain>
    </source>
</reference>
<evidence type="ECO:0000313" key="6">
    <source>
        <dbReference type="EMBL" id="MBO8433430.1"/>
    </source>
</evidence>
<protein>
    <submittedName>
        <fullName evidence="6">Glycosyltransferase</fullName>
    </submittedName>
</protein>
<gene>
    <name evidence="6" type="ORF">IAB08_09100</name>
</gene>
<dbReference type="InterPro" id="IPR001173">
    <property type="entry name" value="Glyco_trans_2-like"/>
</dbReference>
<feature type="transmembrane region" description="Helical" evidence="4">
    <location>
        <begin position="237"/>
        <end position="256"/>
    </location>
</feature>
<dbReference type="InterPro" id="IPR029044">
    <property type="entry name" value="Nucleotide-diphossugar_trans"/>
</dbReference>
<dbReference type="Pfam" id="PF00535">
    <property type="entry name" value="Glycos_transf_2"/>
    <property type="match status" value="1"/>
</dbReference>
<dbReference type="GO" id="GO:0016757">
    <property type="term" value="F:glycosyltransferase activity"/>
    <property type="evidence" value="ECO:0007669"/>
    <property type="project" value="UniProtKB-KW"/>
</dbReference>
<dbReference type="PANTHER" id="PTHR43179">
    <property type="entry name" value="RHAMNOSYLTRANSFERASE WBBL"/>
    <property type="match status" value="1"/>
</dbReference>
<dbReference type="Proteomes" id="UP000823612">
    <property type="component" value="Unassembled WGS sequence"/>
</dbReference>
<dbReference type="Gene3D" id="3.90.550.10">
    <property type="entry name" value="Spore Coat Polysaccharide Biosynthesis Protein SpsA, Chain A"/>
    <property type="match status" value="1"/>
</dbReference>
<sequence length="332" mass="37583">MKYSIIIPVYNRPDEMAEMLESLDAQTERNFEVVVVEDGSSKPCKDEVDRYAGKLEIQYVTKPNTGRSDTRNVGMQKAKGNYFLFFDSDCILPPEYMQTLNRCLRENYVDCFGGPDRALASFSPVQKAVNFAMTSFLTTGGIRGSGKVCMEKFNPRSFNMGFSRQVYEKVGGFADMFGEDIDLSIRIREAGFSIALFQEASVYHKRRVNLKKFFRQVYNFGQARIFLFKLHPGSLKLVHALPACFVLGELAIILLAVLHSPYWLLLLALYALMLFFASLIKNKSLKIAALSILTGFVQLNGYGCGFLKAFWTKVVLGRKLETGEKLKKAYNK</sequence>
<evidence type="ECO:0000259" key="5">
    <source>
        <dbReference type="Pfam" id="PF00535"/>
    </source>
</evidence>
<feature type="transmembrane region" description="Helical" evidence="4">
    <location>
        <begin position="262"/>
        <end position="280"/>
    </location>
</feature>
<dbReference type="EMBL" id="JADIMZ010000137">
    <property type="protein sequence ID" value="MBO8433430.1"/>
    <property type="molecule type" value="Genomic_DNA"/>
</dbReference>
<reference evidence="6" key="2">
    <citation type="journal article" date="2021" name="PeerJ">
        <title>Extensive microbial diversity within the chicken gut microbiome revealed by metagenomics and culture.</title>
        <authorList>
            <person name="Gilroy R."/>
            <person name="Ravi A."/>
            <person name="Getino M."/>
            <person name="Pursley I."/>
            <person name="Horton D.L."/>
            <person name="Alikhan N.F."/>
            <person name="Baker D."/>
            <person name="Gharbi K."/>
            <person name="Hall N."/>
            <person name="Watson M."/>
            <person name="Adriaenssens E.M."/>
            <person name="Foster-Nyarko E."/>
            <person name="Jarju S."/>
            <person name="Secka A."/>
            <person name="Antonio M."/>
            <person name="Oren A."/>
            <person name="Chaudhuri R.R."/>
            <person name="La Ragione R."/>
            <person name="Hildebrand F."/>
            <person name="Pallen M.J."/>
        </authorList>
    </citation>
    <scope>NUCLEOTIDE SEQUENCE</scope>
    <source>
        <strain evidence="6">2889</strain>
    </source>
</reference>
<feature type="domain" description="Glycosyltransferase 2-like" evidence="5">
    <location>
        <begin position="4"/>
        <end position="166"/>
    </location>
</feature>